<feature type="region of interest" description="Disordered" evidence="1">
    <location>
        <begin position="19"/>
        <end position="63"/>
    </location>
</feature>
<keyword evidence="2" id="KW-0472">Membrane</keyword>
<comment type="caution">
    <text evidence="3">The sequence shown here is derived from an EMBL/GenBank/DDBJ whole genome shotgun (WGS) entry which is preliminary data.</text>
</comment>
<feature type="transmembrane region" description="Helical" evidence="2">
    <location>
        <begin position="157"/>
        <end position="184"/>
    </location>
</feature>
<feature type="transmembrane region" description="Helical" evidence="2">
    <location>
        <begin position="334"/>
        <end position="354"/>
    </location>
</feature>
<organism evidence="3 4">
    <name type="scientific">Lithohypha guttulata</name>
    <dbReference type="NCBI Taxonomy" id="1690604"/>
    <lineage>
        <taxon>Eukaryota</taxon>
        <taxon>Fungi</taxon>
        <taxon>Dikarya</taxon>
        <taxon>Ascomycota</taxon>
        <taxon>Pezizomycotina</taxon>
        <taxon>Eurotiomycetes</taxon>
        <taxon>Chaetothyriomycetidae</taxon>
        <taxon>Chaetothyriales</taxon>
        <taxon>Trichomeriaceae</taxon>
        <taxon>Lithohypha</taxon>
    </lineage>
</organism>
<reference evidence="3 4" key="1">
    <citation type="submission" date="2023-08" db="EMBL/GenBank/DDBJ databases">
        <title>Black Yeasts Isolated from many extreme environments.</title>
        <authorList>
            <person name="Coleine C."/>
            <person name="Stajich J.E."/>
            <person name="Selbmann L."/>
        </authorList>
    </citation>
    <scope>NUCLEOTIDE SEQUENCE [LARGE SCALE GENOMIC DNA]</scope>
    <source>
        <strain evidence="3 4">CCFEE 5910</strain>
    </source>
</reference>
<feature type="compositionally biased region" description="Low complexity" evidence="1">
    <location>
        <begin position="53"/>
        <end position="63"/>
    </location>
</feature>
<gene>
    <name evidence="3" type="ORF">LTR05_002978</name>
</gene>
<dbReference type="EMBL" id="JAVRRJ010000002">
    <property type="protein sequence ID" value="KAK5088757.1"/>
    <property type="molecule type" value="Genomic_DNA"/>
</dbReference>
<accession>A0AAN7T4W2</accession>
<proteinExistence type="predicted"/>
<keyword evidence="2" id="KW-1133">Transmembrane helix</keyword>
<protein>
    <submittedName>
        <fullName evidence="3">Uncharacterized protein</fullName>
    </submittedName>
</protein>
<evidence type="ECO:0000313" key="4">
    <source>
        <dbReference type="Proteomes" id="UP001309876"/>
    </source>
</evidence>
<evidence type="ECO:0000256" key="1">
    <source>
        <dbReference type="SAM" id="MobiDB-lite"/>
    </source>
</evidence>
<evidence type="ECO:0000313" key="3">
    <source>
        <dbReference type="EMBL" id="KAK5088757.1"/>
    </source>
</evidence>
<keyword evidence="4" id="KW-1185">Reference proteome</keyword>
<evidence type="ECO:0000256" key="2">
    <source>
        <dbReference type="SAM" id="Phobius"/>
    </source>
</evidence>
<sequence>MARPPKEISSLISAATLVNGEMPAPPLPPSPARSSPAATRRKAPSVSQMAGTSSIPPAKSAHAPKKPSIAKYVLAVIISFVAEAAGQTAGRLAPINLGGSVELAAVSRGVVTDLETAGYVAWKIGFLTVCWFGGLDAVDVASLNTLIQTPIFILLHYFYLISAPTLLTTCTVSILAPALPFYLLRPLSAPHAGKHTKARAGLRNRIIINDPVTTLATSATATIVYASTLQFAFSTFLPVFLVQHFDGLRDLTFAHDIARTLPSLCMWLAPAGIASTQFLFRPAEGATGPETSTSATGPNSIALTHNHFDPESATFAQHVYHNVWGWYTSRQKELIGRTIVLGVFLLLENVVHVWGTIQGVDAVGAAGYGGLWLMATIVLGAWLDFVGGPSD</sequence>
<dbReference type="Proteomes" id="UP001309876">
    <property type="component" value="Unassembled WGS sequence"/>
</dbReference>
<name>A0AAN7T4W2_9EURO</name>
<keyword evidence="2" id="KW-0812">Transmembrane</keyword>
<dbReference type="AlphaFoldDB" id="A0AAN7T4W2"/>
<feature type="transmembrane region" description="Helical" evidence="2">
    <location>
        <begin position="366"/>
        <end position="386"/>
    </location>
</feature>